<feature type="region of interest" description="Disordered" evidence="1">
    <location>
        <begin position="72"/>
        <end position="108"/>
    </location>
</feature>
<evidence type="ECO:0000313" key="2">
    <source>
        <dbReference type="EMBL" id="PON83742.1"/>
    </source>
</evidence>
<dbReference type="Proteomes" id="UP000237000">
    <property type="component" value="Unassembled WGS sequence"/>
</dbReference>
<dbReference type="AlphaFoldDB" id="A0A2P5EDX4"/>
<reference evidence="3" key="1">
    <citation type="submission" date="2016-06" db="EMBL/GenBank/DDBJ databases">
        <title>Parallel loss of symbiosis genes in relatives of nitrogen-fixing non-legume Parasponia.</title>
        <authorList>
            <person name="Van Velzen R."/>
            <person name="Holmer R."/>
            <person name="Bu F."/>
            <person name="Rutten L."/>
            <person name="Van Zeijl A."/>
            <person name="Liu W."/>
            <person name="Santuari L."/>
            <person name="Cao Q."/>
            <person name="Sharma T."/>
            <person name="Shen D."/>
            <person name="Roswanjaya Y."/>
            <person name="Wardhani T."/>
            <person name="Kalhor M.S."/>
            <person name="Jansen J."/>
            <person name="Van den Hoogen J."/>
            <person name="Gungor B."/>
            <person name="Hartog M."/>
            <person name="Hontelez J."/>
            <person name="Verver J."/>
            <person name="Yang W.-C."/>
            <person name="Schijlen E."/>
            <person name="Repin R."/>
            <person name="Schilthuizen M."/>
            <person name="Schranz E."/>
            <person name="Heidstra R."/>
            <person name="Miyata K."/>
            <person name="Fedorova E."/>
            <person name="Kohlen W."/>
            <person name="Bisseling T."/>
            <person name="Smit S."/>
            <person name="Geurts R."/>
        </authorList>
    </citation>
    <scope>NUCLEOTIDE SEQUENCE [LARGE SCALE GENOMIC DNA]</scope>
    <source>
        <strain evidence="3">cv. RG33-2</strain>
    </source>
</reference>
<keyword evidence="3" id="KW-1185">Reference proteome</keyword>
<evidence type="ECO:0000256" key="1">
    <source>
        <dbReference type="SAM" id="MobiDB-lite"/>
    </source>
</evidence>
<evidence type="ECO:0000313" key="3">
    <source>
        <dbReference type="Proteomes" id="UP000237000"/>
    </source>
</evidence>
<comment type="caution">
    <text evidence="2">The sequence shown here is derived from an EMBL/GenBank/DDBJ whole genome shotgun (WGS) entry which is preliminary data.</text>
</comment>
<feature type="region of interest" description="Disordered" evidence="1">
    <location>
        <begin position="450"/>
        <end position="483"/>
    </location>
</feature>
<name>A0A2P5EDX4_TREOI</name>
<protein>
    <submittedName>
        <fullName evidence="2">Uncharacterized protein</fullName>
    </submittedName>
</protein>
<dbReference type="InParanoid" id="A0A2P5EDX4"/>
<accession>A0A2P5EDX4</accession>
<feature type="compositionally biased region" description="Basic residues" evidence="1">
    <location>
        <begin position="91"/>
        <end position="101"/>
    </location>
</feature>
<organism evidence="2 3">
    <name type="scientific">Trema orientale</name>
    <name type="common">Charcoal tree</name>
    <name type="synonym">Celtis orientalis</name>
    <dbReference type="NCBI Taxonomy" id="63057"/>
    <lineage>
        <taxon>Eukaryota</taxon>
        <taxon>Viridiplantae</taxon>
        <taxon>Streptophyta</taxon>
        <taxon>Embryophyta</taxon>
        <taxon>Tracheophyta</taxon>
        <taxon>Spermatophyta</taxon>
        <taxon>Magnoliopsida</taxon>
        <taxon>eudicotyledons</taxon>
        <taxon>Gunneridae</taxon>
        <taxon>Pentapetalae</taxon>
        <taxon>rosids</taxon>
        <taxon>fabids</taxon>
        <taxon>Rosales</taxon>
        <taxon>Cannabaceae</taxon>
        <taxon>Trema</taxon>
    </lineage>
</organism>
<feature type="region of interest" description="Disordered" evidence="1">
    <location>
        <begin position="335"/>
        <end position="359"/>
    </location>
</feature>
<dbReference type="EMBL" id="JXTC01000174">
    <property type="protein sequence ID" value="PON83742.1"/>
    <property type="molecule type" value="Genomic_DNA"/>
</dbReference>
<sequence length="560" mass="57390">MGVDTHCSNDWHGEQAVGVLDKNLGGDESNMPIEGGNETSGNCIDRTGTADSHIGEDGLTFHLNPISNLGETTSAGVNGDDGSDVKSVSGKSKRRKRKRKQSSGVELPDITMDGDGVGLISNVGETISAGDNGNDCCGKQAVGVLDNILGGDELNMPFKGGNETSGNCIGQNVMADSHVGEDGLTFHLNPISDLDETTSAGVNGDVGYGKSISGKSKRRKWKRKQSGGVELPAVAVDANGLALISNVGQIMSAGDIGDDKRCGNDWPENAAVGISDNNLGGDESNMPVVSGNEANGNCIAHNGITDSHVGEDGLTLHLNSISGLGESACGNVGDGKSISGKSKRRKRKRKQSSGVELPAVSKDGNGLGLISNVVQTIDTGDDKRCSNGWPGMQAVGILDNNLGGNVSNMPIGGGNETNGNCIDCNGITDSHIGEDGLTFPFSVSNLGQKTSAGVNGDDGGDGQSIHGKSKRRKRKRKQGSGVELPAATMDANGLALISNVGQSVSATNTADDKHCSNGWPEIQAAGVLDNNLCGDEPNMSIKGVNETSGSRIDGNGIVDG</sequence>
<proteinExistence type="predicted"/>
<feature type="compositionally biased region" description="Basic residues" evidence="1">
    <location>
        <begin position="341"/>
        <end position="351"/>
    </location>
</feature>
<feature type="region of interest" description="Disordered" evidence="1">
    <location>
        <begin position="21"/>
        <end position="51"/>
    </location>
</feature>
<gene>
    <name evidence="2" type="ORF">TorRG33x02_205480</name>
</gene>
<feature type="compositionally biased region" description="Basic residues" evidence="1">
    <location>
        <begin position="467"/>
        <end position="478"/>
    </location>
</feature>